<dbReference type="Proteomes" id="UP001140234">
    <property type="component" value="Unassembled WGS sequence"/>
</dbReference>
<feature type="non-terminal residue" evidence="1">
    <location>
        <position position="388"/>
    </location>
</feature>
<proteinExistence type="predicted"/>
<sequence>RASVEKWQADATRITRSNEFKHRETAKYQAREAEYRAVLETQRQQNNDLAMAMRREREAEKLLLAQPLPWGPGYAGYGNGTALSAHQARQGVPLAANLQDAVVAGGAVAPQVAARLVAPVALVMPGQRRGPGGRQRLRFSRRQLQHQAEKREVLVPIRLDIDADGYRLRDTFTWDLGNELVSPEQFAQGLCADLAMPSEALVAAAVQSIEEQLDDFRRYGYVADEPSADLVCQTLRDEYRQAADDAADEATVPGSGAAAAGCDAEAPEASDPAEPDLGEPMEADLGEGKAAAPDEVLELDARDKLAWMDDELRVVIRLDIIIGHIALRDQLEWDVAPLLRPMLGGEQRAELERLARTDGAAFAAKAHEWAEGAAQGVAVSPERVARVL</sequence>
<evidence type="ECO:0000313" key="2">
    <source>
        <dbReference type="Proteomes" id="UP001140234"/>
    </source>
</evidence>
<dbReference type="EMBL" id="JANBUJ010002697">
    <property type="protein sequence ID" value="KAJ2763597.1"/>
    <property type="molecule type" value="Genomic_DNA"/>
</dbReference>
<evidence type="ECO:0000313" key="1">
    <source>
        <dbReference type="EMBL" id="KAJ2763597.1"/>
    </source>
</evidence>
<feature type="non-terminal residue" evidence="1">
    <location>
        <position position="1"/>
    </location>
</feature>
<accession>A0ACC1JMG5</accession>
<name>A0ACC1JMG5_9FUNG</name>
<keyword evidence="2" id="KW-1185">Reference proteome</keyword>
<comment type="caution">
    <text evidence="1">The sequence shown here is derived from an EMBL/GenBank/DDBJ whole genome shotgun (WGS) entry which is preliminary data.</text>
</comment>
<gene>
    <name evidence="1" type="primary">SNF5_1</name>
    <name evidence="1" type="ORF">IWQ57_005520</name>
</gene>
<protein>
    <submittedName>
        <fullName evidence="1">SWI/SNF chromatin-remodeling complex subunit</fullName>
    </submittedName>
</protein>
<reference evidence="1" key="1">
    <citation type="submission" date="2022-07" db="EMBL/GenBank/DDBJ databases">
        <title>Phylogenomic reconstructions and comparative analyses of Kickxellomycotina fungi.</title>
        <authorList>
            <person name="Reynolds N.K."/>
            <person name="Stajich J.E."/>
            <person name="Barry K."/>
            <person name="Grigoriev I.V."/>
            <person name="Crous P."/>
            <person name="Smith M.E."/>
        </authorList>
    </citation>
    <scope>NUCLEOTIDE SEQUENCE</scope>
    <source>
        <strain evidence="1">CBS 109366</strain>
    </source>
</reference>
<organism evidence="1 2">
    <name type="scientific">Coemansia nantahalensis</name>
    <dbReference type="NCBI Taxonomy" id="2789366"/>
    <lineage>
        <taxon>Eukaryota</taxon>
        <taxon>Fungi</taxon>
        <taxon>Fungi incertae sedis</taxon>
        <taxon>Zoopagomycota</taxon>
        <taxon>Kickxellomycotina</taxon>
        <taxon>Kickxellomycetes</taxon>
        <taxon>Kickxellales</taxon>
        <taxon>Kickxellaceae</taxon>
        <taxon>Coemansia</taxon>
    </lineage>
</organism>